<reference evidence="4 5" key="1">
    <citation type="submission" date="2019-06" db="EMBL/GenBank/DDBJ databases">
        <title>Whole genome shotgun sequence of Corynebacterium flavescens NBRC 14136.</title>
        <authorList>
            <person name="Hosoyama A."/>
            <person name="Uohara A."/>
            <person name="Ohji S."/>
            <person name="Ichikawa N."/>
        </authorList>
    </citation>
    <scope>NUCLEOTIDE SEQUENCE [LARGE SCALE GENOMIC DNA]</scope>
    <source>
        <strain evidence="4 5">NBRC 14136</strain>
    </source>
</reference>
<dbReference type="GeneID" id="82879149"/>
<keyword evidence="2" id="KW-0732">Signal</keyword>
<organism evidence="4 5">
    <name type="scientific">Corynebacterium flavescens</name>
    <dbReference type="NCBI Taxonomy" id="28028"/>
    <lineage>
        <taxon>Bacteria</taxon>
        <taxon>Bacillati</taxon>
        <taxon>Actinomycetota</taxon>
        <taxon>Actinomycetes</taxon>
        <taxon>Mycobacteriales</taxon>
        <taxon>Corynebacteriaceae</taxon>
        <taxon>Corynebacterium</taxon>
    </lineage>
</organism>
<dbReference type="InterPro" id="IPR013830">
    <property type="entry name" value="SGNH_hydro"/>
</dbReference>
<evidence type="ECO:0000313" key="4">
    <source>
        <dbReference type="EMBL" id="GEB98793.1"/>
    </source>
</evidence>
<dbReference type="InterPro" id="IPR036514">
    <property type="entry name" value="SGNH_hydro_sf"/>
</dbReference>
<dbReference type="Gene3D" id="3.40.50.1110">
    <property type="entry name" value="SGNH hydrolase"/>
    <property type="match status" value="2"/>
</dbReference>
<feature type="signal peptide" evidence="2">
    <location>
        <begin position="1"/>
        <end position="28"/>
    </location>
</feature>
<evidence type="ECO:0000259" key="3">
    <source>
        <dbReference type="Pfam" id="PF13472"/>
    </source>
</evidence>
<feature type="region of interest" description="Disordered" evidence="1">
    <location>
        <begin position="51"/>
        <end position="74"/>
    </location>
</feature>
<feature type="compositionally biased region" description="Polar residues" evidence="1">
    <location>
        <begin position="51"/>
        <end position="64"/>
    </location>
</feature>
<dbReference type="RefSeq" id="WP_075728792.1">
    <property type="nucleotide sequence ID" value="NZ_BJNB01000053.1"/>
</dbReference>
<dbReference type="SUPFAM" id="SSF52266">
    <property type="entry name" value="SGNH hydrolase"/>
    <property type="match status" value="1"/>
</dbReference>
<dbReference type="EMBL" id="BJNB01000053">
    <property type="protein sequence ID" value="GEB98793.1"/>
    <property type="molecule type" value="Genomic_DNA"/>
</dbReference>
<evidence type="ECO:0000313" key="5">
    <source>
        <dbReference type="Proteomes" id="UP000315353"/>
    </source>
</evidence>
<comment type="caution">
    <text evidence="4">The sequence shown here is derived from an EMBL/GenBank/DDBJ whole genome shotgun (WGS) entry which is preliminary data.</text>
</comment>
<dbReference type="Proteomes" id="UP000315353">
    <property type="component" value="Unassembled WGS sequence"/>
</dbReference>
<feature type="chain" id="PRO_5044501300" description="SGNH hydrolase-type esterase domain-containing protein" evidence="2">
    <location>
        <begin position="29"/>
        <end position="289"/>
    </location>
</feature>
<protein>
    <recommendedName>
        <fullName evidence="3">SGNH hydrolase-type esterase domain-containing protein</fullName>
    </recommendedName>
</protein>
<gene>
    <name evidence="4" type="ORF">CFL01nite_22880</name>
</gene>
<proteinExistence type="predicted"/>
<name>A0AB73BAE6_CORFL</name>
<dbReference type="Pfam" id="PF13472">
    <property type="entry name" value="Lipase_GDSL_2"/>
    <property type="match status" value="1"/>
</dbReference>
<evidence type="ECO:0000256" key="1">
    <source>
        <dbReference type="SAM" id="MobiDB-lite"/>
    </source>
</evidence>
<dbReference type="AlphaFoldDB" id="A0AB73BAE6"/>
<accession>A0AB73BAE6</accession>
<feature type="domain" description="SGNH hydrolase-type esterase" evidence="3">
    <location>
        <begin position="61"/>
        <end position="275"/>
    </location>
</feature>
<evidence type="ECO:0000256" key="2">
    <source>
        <dbReference type="SAM" id="SignalP"/>
    </source>
</evidence>
<sequence>MKKLFFISIPVTIAAIALTSLTATTASAQSGDTVTFGDSFLANPALEQVQNQQGNLSSLPTNNPRPGGVSPQGCPQGDTNVPRELARISGQNVINYACSAASASGNSHRLDLYEQVDHAIAGGAVGTETKNVLIQIGANDTTQTAFLVDPTRRQYKDALRSDINKIRAAAPNAKITLVTYPAISAANGALCPIRVEGSSNQGFNLDALALMRGLENTLSFTMFETAQENHVSYYDLRSASLAHNMCSPDSMRWVAGGVESTQPYNIGAHLTHAGNVGVAQLLNDNVIAR</sequence>